<accession>A0ABX7XV40</accession>
<proteinExistence type="predicted"/>
<evidence type="ECO:0000313" key="1">
    <source>
        <dbReference type="EMBL" id="QUB85523.1"/>
    </source>
</evidence>
<gene>
    <name evidence="1" type="ORF">J5A51_04435</name>
</gene>
<dbReference type="Proteomes" id="UP000682005">
    <property type="component" value="Chromosome 2"/>
</dbReference>
<evidence type="ECO:0000313" key="2">
    <source>
        <dbReference type="Proteomes" id="UP000682005"/>
    </source>
</evidence>
<protein>
    <recommendedName>
        <fullName evidence="3">Transposase</fullName>
    </recommendedName>
</protein>
<organism evidence="1 2">
    <name type="scientific">Prevotella fusca JCM 17724</name>
    <dbReference type="NCBI Taxonomy" id="1236517"/>
    <lineage>
        <taxon>Bacteria</taxon>
        <taxon>Pseudomonadati</taxon>
        <taxon>Bacteroidota</taxon>
        <taxon>Bacteroidia</taxon>
        <taxon>Bacteroidales</taxon>
        <taxon>Prevotellaceae</taxon>
        <taxon>Prevotella</taxon>
    </lineage>
</organism>
<name>A0ABX7XV40_9BACT</name>
<sequence length="116" mass="13107">MDSYLCPGSYQGTDFDVQIADNTLCMMTYMLLTLEKRFGEHETMGNLFREERESLLMTTLRKIIYSIIERLLAALAEHLMIDIFGTMDRLAGGGNTDTEKMVAIVNLLTEESAKAD</sequence>
<dbReference type="EMBL" id="CP072369">
    <property type="protein sequence ID" value="QUB85523.1"/>
    <property type="molecule type" value="Genomic_DNA"/>
</dbReference>
<reference evidence="1 2" key="1">
    <citation type="submission" date="2021-03" db="EMBL/GenBank/DDBJ databases">
        <title>Human Oral Microbial Genomes.</title>
        <authorList>
            <person name="Johnston C.D."/>
            <person name="Chen T."/>
            <person name="Dewhirst F.E."/>
        </authorList>
    </citation>
    <scope>NUCLEOTIDE SEQUENCE [LARGE SCALE GENOMIC DNA]</scope>
    <source>
        <strain evidence="1 2">W1435</strain>
    </source>
</reference>
<evidence type="ECO:0008006" key="3">
    <source>
        <dbReference type="Google" id="ProtNLM"/>
    </source>
</evidence>
<dbReference type="RefSeq" id="WP_148301602.1">
    <property type="nucleotide sequence ID" value="NZ_BAKO01000017.1"/>
</dbReference>
<keyword evidence="2" id="KW-1185">Reference proteome</keyword>